<protein>
    <submittedName>
        <fullName evidence="5">Peptidoglycan DD-metalloendopeptidase family protein</fullName>
    </submittedName>
</protein>
<dbReference type="PANTHER" id="PTHR21666">
    <property type="entry name" value="PEPTIDASE-RELATED"/>
    <property type="match status" value="1"/>
</dbReference>
<gene>
    <name evidence="5" type="ORF">H9L01_01975</name>
</gene>
<dbReference type="KEGG" id="eio:H9L01_01975"/>
<keyword evidence="2" id="KW-0175">Coiled coil</keyword>
<evidence type="ECO:0000313" key="5">
    <source>
        <dbReference type="EMBL" id="QNN61156.1"/>
    </source>
</evidence>
<evidence type="ECO:0000259" key="4">
    <source>
        <dbReference type="Pfam" id="PF24568"/>
    </source>
</evidence>
<feature type="coiled-coil region" evidence="2">
    <location>
        <begin position="228"/>
        <end position="259"/>
    </location>
</feature>
<evidence type="ECO:0000259" key="3">
    <source>
        <dbReference type="Pfam" id="PF01551"/>
    </source>
</evidence>
<dbReference type="GO" id="GO:0004222">
    <property type="term" value="F:metalloendopeptidase activity"/>
    <property type="evidence" value="ECO:0007669"/>
    <property type="project" value="TreeGrafter"/>
</dbReference>
<name>A0A7G9RZY1_9FIRM</name>
<dbReference type="EMBL" id="CP060715">
    <property type="protein sequence ID" value="QNN61156.1"/>
    <property type="molecule type" value="Genomic_DNA"/>
</dbReference>
<evidence type="ECO:0000256" key="2">
    <source>
        <dbReference type="SAM" id="Coils"/>
    </source>
</evidence>
<keyword evidence="6" id="KW-1185">Reference proteome</keyword>
<dbReference type="RefSeq" id="WP_187534328.1">
    <property type="nucleotide sequence ID" value="NZ_CBCSHU010000001.1"/>
</dbReference>
<proteinExistence type="predicted"/>
<dbReference type="InterPro" id="IPR016047">
    <property type="entry name" value="M23ase_b-sheet_dom"/>
</dbReference>
<dbReference type="InterPro" id="IPR050570">
    <property type="entry name" value="Cell_wall_metabolism_enzyme"/>
</dbReference>
<dbReference type="Pfam" id="PF24568">
    <property type="entry name" value="CC_PcsB"/>
    <property type="match status" value="1"/>
</dbReference>
<dbReference type="CDD" id="cd12797">
    <property type="entry name" value="M23_peptidase"/>
    <property type="match status" value="1"/>
</dbReference>
<organism evidence="5 6">
    <name type="scientific">Erysipelothrix inopinata</name>
    <dbReference type="NCBI Taxonomy" id="225084"/>
    <lineage>
        <taxon>Bacteria</taxon>
        <taxon>Bacillati</taxon>
        <taxon>Bacillota</taxon>
        <taxon>Erysipelotrichia</taxon>
        <taxon>Erysipelotrichales</taxon>
        <taxon>Erysipelotrichaceae</taxon>
        <taxon>Erysipelothrix</taxon>
    </lineage>
</organism>
<dbReference type="Pfam" id="PF01551">
    <property type="entry name" value="Peptidase_M23"/>
    <property type="match status" value="1"/>
</dbReference>
<evidence type="ECO:0000256" key="1">
    <source>
        <dbReference type="ARBA" id="ARBA00022729"/>
    </source>
</evidence>
<evidence type="ECO:0000313" key="6">
    <source>
        <dbReference type="Proteomes" id="UP000515928"/>
    </source>
</evidence>
<dbReference type="AlphaFoldDB" id="A0A7G9RZY1"/>
<dbReference type="InterPro" id="IPR057309">
    <property type="entry name" value="PcsB_CC"/>
</dbReference>
<dbReference type="Proteomes" id="UP000515928">
    <property type="component" value="Chromosome"/>
</dbReference>
<feature type="coiled-coil region" evidence="2">
    <location>
        <begin position="59"/>
        <end position="142"/>
    </location>
</feature>
<keyword evidence="1" id="KW-0732">Signal</keyword>
<dbReference type="Gene3D" id="2.70.70.10">
    <property type="entry name" value="Glucose Permease (Domain IIA)"/>
    <property type="match status" value="1"/>
</dbReference>
<reference evidence="5 6" key="1">
    <citation type="submission" date="2020-08" db="EMBL/GenBank/DDBJ databases">
        <title>Genome sequence of Erysipelothrix inopinata DSM 15511T.</title>
        <authorList>
            <person name="Hyun D.-W."/>
            <person name="Bae J.-W."/>
        </authorList>
    </citation>
    <scope>NUCLEOTIDE SEQUENCE [LARGE SCALE GENOMIC DNA]</scope>
    <source>
        <strain evidence="5 6">DSM 15511</strain>
    </source>
</reference>
<dbReference type="Gene3D" id="6.10.250.3150">
    <property type="match status" value="1"/>
</dbReference>
<feature type="domain" description="Peptidoglycan hydrolase PcsB coiled-coil" evidence="4">
    <location>
        <begin position="122"/>
        <end position="202"/>
    </location>
</feature>
<dbReference type="SUPFAM" id="SSF51261">
    <property type="entry name" value="Duplicated hybrid motif"/>
    <property type="match status" value="1"/>
</dbReference>
<sequence>MKKIFRNSILIMLVLFLILSFFAPIFADQYPPFSDKQFYFTNCQGKWYQQNKERCEAFRTYLKDEVKEQESSLAELKNSTKDIKANLDYHYKELENYKGLVKEKTELISEIEASIKVSEEAIEKLDEEIEARIEKIKEEELKVKEYMLNSQSTMRVNGYIEFIMGAQDFSDVVRRVEGMSHIRRRNEEIVQGLETEREALKEDQDLQVIQKANLVEDQELAVTQKAEAEELEKSVLSIISELHKEEAELQAQADNINSKIAADASKINKIGESTVSSLGFHNPVQGSYSITAGVWHYPPQYGGGRHNGTDFGVSRGTAIVSSGNGVVVGTQNGCVEGNRSCGGGYGNHVSSMISVNVDGVDKVYGVLYAHLQNGSLKVGSGSPITSGQLVALSGNTGSSTGPHLHVEVIYLGDDGINAAYDRWNGSPNFGTGSAYTDGRPCTSYGPPCRLDPKAVYGV</sequence>
<feature type="domain" description="M23ase beta-sheet core" evidence="3">
    <location>
        <begin position="305"/>
        <end position="410"/>
    </location>
</feature>
<accession>A0A7G9RZY1</accession>
<dbReference type="InterPro" id="IPR011055">
    <property type="entry name" value="Dup_hybrid_motif"/>
</dbReference>
<dbReference type="PANTHER" id="PTHR21666:SF270">
    <property type="entry name" value="MUREIN HYDROLASE ACTIVATOR ENVC"/>
    <property type="match status" value="1"/>
</dbReference>